<name>A0A2B9D1J2_BACCE</name>
<accession>A0A2B9D1J2</accession>
<reference evidence="1 2" key="1">
    <citation type="submission" date="2017-09" db="EMBL/GenBank/DDBJ databases">
        <title>Large-scale bioinformatics analysis of Bacillus genomes uncovers conserved roles of natural products in bacterial physiology.</title>
        <authorList>
            <consortium name="Agbiome Team Llc"/>
            <person name="Bleich R.M."/>
            <person name="Grubbs K.J."/>
            <person name="Santa Maria K.C."/>
            <person name="Allen S.E."/>
            <person name="Farag S."/>
            <person name="Shank E.A."/>
            <person name="Bowers A."/>
        </authorList>
    </citation>
    <scope>NUCLEOTIDE SEQUENCE [LARGE SCALE GENOMIC DNA]</scope>
    <source>
        <strain evidence="1 2">AFS050027</strain>
    </source>
</reference>
<comment type="caution">
    <text evidence="1">The sequence shown here is derived from an EMBL/GenBank/DDBJ whole genome shotgun (WGS) entry which is preliminary data.</text>
</comment>
<protein>
    <submittedName>
        <fullName evidence="1">Uncharacterized protein</fullName>
    </submittedName>
</protein>
<sequence>MMRKFLEVIGAVFLAFVDGKKVAMELNETPEQPLPKRKESPKQPQAFKAILNT</sequence>
<dbReference type="Proteomes" id="UP000223777">
    <property type="component" value="Unassembled WGS sequence"/>
</dbReference>
<evidence type="ECO:0000313" key="1">
    <source>
        <dbReference type="EMBL" id="PGO23040.1"/>
    </source>
</evidence>
<dbReference type="GeneID" id="92884793"/>
<dbReference type="EMBL" id="NUIL01000045">
    <property type="protein sequence ID" value="PGO23040.1"/>
    <property type="molecule type" value="Genomic_DNA"/>
</dbReference>
<gene>
    <name evidence="1" type="ORF">CN984_24310</name>
</gene>
<dbReference type="RefSeq" id="WP_000984674.1">
    <property type="nucleotide sequence ID" value="NZ_NUIL01000045.1"/>
</dbReference>
<proteinExistence type="predicted"/>
<dbReference type="AlphaFoldDB" id="A0A2B9D1J2"/>
<evidence type="ECO:0000313" key="2">
    <source>
        <dbReference type="Proteomes" id="UP000223777"/>
    </source>
</evidence>
<organism evidence="1 2">
    <name type="scientific">Bacillus cereus</name>
    <dbReference type="NCBI Taxonomy" id="1396"/>
    <lineage>
        <taxon>Bacteria</taxon>
        <taxon>Bacillati</taxon>
        <taxon>Bacillota</taxon>
        <taxon>Bacilli</taxon>
        <taxon>Bacillales</taxon>
        <taxon>Bacillaceae</taxon>
        <taxon>Bacillus</taxon>
        <taxon>Bacillus cereus group</taxon>
    </lineage>
</organism>